<comment type="subcellular location">
    <subcellularLocation>
        <location evidence="1">Membrane</location>
        <topology evidence="1">Multi-pass membrane protein</topology>
    </subcellularLocation>
</comment>
<sequence length="538" mass="58483">MTTPPLPSSSSSPTNPRASSSVDSQRSGPLHIDGQAQAVPLVIDQTSPSSNTQDRGYGSLTFTNGLALVLGLQIGSGIFSAPSQVSNHVPSPGMAVVVWLLAGMLVWTGAASFIELGLAIPRNGGVQEYLRVCYGEFLGFLFSWIWIAISKACANATIGIVFAENLAIAFASNGILPTWQLKMIAILAIFAITSINCLGSIAGARAANTFLLLKILAIFSIAAIGIGVSILRISHGSQQSGHEWFAEDPDPLRRNMGTWTKLGEYITAAFGALFCYGGWETIGFVAADMTDPAHDLPRVINTAMGVALSGFILMNISLFTVLPFEQMREKSFVAVNFGLQLFGLPGGLIYSLIVSLVCLGALNANVFAIGRLCVTASKSHYFPKIIGNGHCFGREGDSLYTRKALQRYPPFLTSGIIWFAEKTEDLRWDKQVPVYAMMMNASIASFYVVLGSFDSLVTFFGISEYFFFFLSVTGLFMLRRRRGKTPERSYRTPTFNPVIFCVFSSFIVIRGVITDPIQGLAILILTLIGWVVFRRRFP</sequence>
<comment type="caution">
    <text evidence="7">The sequence shown here is derived from an EMBL/GenBank/DDBJ whole genome shotgun (WGS) entry which is preliminary data.</text>
</comment>
<accession>A0ABR4B7A0</accession>
<dbReference type="Proteomes" id="UP001590951">
    <property type="component" value="Unassembled WGS sequence"/>
</dbReference>
<evidence type="ECO:0000256" key="4">
    <source>
        <dbReference type="ARBA" id="ARBA00023136"/>
    </source>
</evidence>
<keyword evidence="8" id="KW-1185">Reference proteome</keyword>
<evidence type="ECO:0000256" key="1">
    <source>
        <dbReference type="ARBA" id="ARBA00004141"/>
    </source>
</evidence>
<dbReference type="PIRSF" id="PIRSF006060">
    <property type="entry name" value="AA_transporter"/>
    <property type="match status" value="1"/>
</dbReference>
<dbReference type="PANTHER" id="PTHR11785:SF402">
    <property type="entry name" value="AMINO ACID TRANSPORTER (EUROFUNG)"/>
    <property type="match status" value="1"/>
</dbReference>
<feature type="transmembrane region" description="Helical" evidence="6">
    <location>
        <begin position="516"/>
        <end position="533"/>
    </location>
</feature>
<feature type="transmembrane region" description="Helical" evidence="6">
    <location>
        <begin position="183"/>
        <end position="204"/>
    </location>
</feature>
<feature type="transmembrane region" description="Helical" evidence="6">
    <location>
        <begin position="334"/>
        <end position="362"/>
    </location>
</feature>
<feature type="transmembrane region" description="Helical" evidence="6">
    <location>
        <begin position="299"/>
        <end position="322"/>
    </location>
</feature>
<keyword evidence="4 6" id="KW-0472">Membrane</keyword>
<feature type="transmembrane region" description="Helical" evidence="6">
    <location>
        <begin position="432"/>
        <end position="450"/>
    </location>
</feature>
<reference evidence="7 8" key="1">
    <citation type="submission" date="2024-09" db="EMBL/GenBank/DDBJ databases">
        <title>Rethinking Asexuality: The Enigmatic Case of Functional Sexual Genes in Lepraria (Stereocaulaceae).</title>
        <authorList>
            <person name="Doellman M."/>
            <person name="Sun Y."/>
            <person name="Barcenas-Pena A."/>
            <person name="Lumbsch H.T."/>
            <person name="Grewe F."/>
        </authorList>
    </citation>
    <scope>NUCLEOTIDE SEQUENCE [LARGE SCALE GENOMIC DNA]</scope>
    <source>
        <strain evidence="7 8">Grewe 0041</strain>
    </source>
</reference>
<feature type="compositionally biased region" description="Low complexity" evidence="5">
    <location>
        <begin position="8"/>
        <end position="21"/>
    </location>
</feature>
<evidence type="ECO:0000313" key="8">
    <source>
        <dbReference type="Proteomes" id="UP001590951"/>
    </source>
</evidence>
<proteinExistence type="predicted"/>
<feature type="transmembrane region" description="Helical" evidence="6">
    <location>
        <begin position="210"/>
        <end position="231"/>
    </location>
</feature>
<evidence type="ECO:0000256" key="3">
    <source>
        <dbReference type="ARBA" id="ARBA00022989"/>
    </source>
</evidence>
<name>A0ABR4B7A0_9LECA</name>
<dbReference type="InterPro" id="IPR002293">
    <property type="entry name" value="AA/rel_permease1"/>
</dbReference>
<protein>
    <recommendedName>
        <fullName evidence="9">Amino acid transporter</fullName>
    </recommendedName>
</protein>
<feature type="transmembrane region" description="Helical" evidence="6">
    <location>
        <begin position="456"/>
        <end position="478"/>
    </location>
</feature>
<organism evidence="7 8">
    <name type="scientific">Lepraria finkii</name>
    <dbReference type="NCBI Taxonomy" id="1340010"/>
    <lineage>
        <taxon>Eukaryota</taxon>
        <taxon>Fungi</taxon>
        <taxon>Dikarya</taxon>
        <taxon>Ascomycota</taxon>
        <taxon>Pezizomycotina</taxon>
        <taxon>Lecanoromycetes</taxon>
        <taxon>OSLEUM clade</taxon>
        <taxon>Lecanoromycetidae</taxon>
        <taxon>Lecanorales</taxon>
        <taxon>Lecanorineae</taxon>
        <taxon>Stereocaulaceae</taxon>
        <taxon>Lepraria</taxon>
    </lineage>
</organism>
<keyword evidence="3 6" id="KW-1133">Transmembrane helix</keyword>
<feature type="transmembrane region" description="Helical" evidence="6">
    <location>
        <begin position="57"/>
        <end position="76"/>
    </location>
</feature>
<keyword evidence="2 6" id="KW-0812">Transmembrane</keyword>
<dbReference type="Gene3D" id="1.20.1740.10">
    <property type="entry name" value="Amino acid/polyamine transporter I"/>
    <property type="match status" value="1"/>
</dbReference>
<gene>
    <name evidence="7" type="ORF">ABVK25_006047</name>
</gene>
<dbReference type="Pfam" id="PF13520">
    <property type="entry name" value="AA_permease_2"/>
    <property type="match status" value="1"/>
</dbReference>
<evidence type="ECO:0000313" key="7">
    <source>
        <dbReference type="EMBL" id="KAL2053742.1"/>
    </source>
</evidence>
<feature type="transmembrane region" description="Helical" evidence="6">
    <location>
        <begin position="262"/>
        <end position="279"/>
    </location>
</feature>
<evidence type="ECO:0008006" key="9">
    <source>
        <dbReference type="Google" id="ProtNLM"/>
    </source>
</evidence>
<dbReference type="EMBL" id="JBHFEH010000019">
    <property type="protein sequence ID" value="KAL2053742.1"/>
    <property type="molecule type" value="Genomic_DNA"/>
</dbReference>
<evidence type="ECO:0000256" key="2">
    <source>
        <dbReference type="ARBA" id="ARBA00022692"/>
    </source>
</evidence>
<feature type="region of interest" description="Disordered" evidence="5">
    <location>
        <begin position="1"/>
        <end position="30"/>
    </location>
</feature>
<evidence type="ECO:0000256" key="6">
    <source>
        <dbReference type="SAM" id="Phobius"/>
    </source>
</evidence>
<feature type="transmembrane region" description="Helical" evidence="6">
    <location>
        <begin position="490"/>
        <end position="510"/>
    </location>
</feature>
<evidence type="ECO:0000256" key="5">
    <source>
        <dbReference type="SAM" id="MobiDB-lite"/>
    </source>
</evidence>
<dbReference type="PANTHER" id="PTHR11785">
    <property type="entry name" value="AMINO ACID TRANSPORTER"/>
    <property type="match status" value="1"/>
</dbReference>
<dbReference type="InterPro" id="IPR050598">
    <property type="entry name" value="AminoAcid_Transporter"/>
</dbReference>
<feature type="transmembrane region" description="Helical" evidence="6">
    <location>
        <begin position="96"/>
        <end position="120"/>
    </location>
</feature>